<dbReference type="Pfam" id="PF14720">
    <property type="entry name" value="NiFe_hyd_SSU_C"/>
    <property type="match status" value="1"/>
</dbReference>
<evidence type="ECO:0000313" key="2">
    <source>
        <dbReference type="EMBL" id="GFP20640.1"/>
    </source>
</evidence>
<reference evidence="2 3" key="1">
    <citation type="journal article" date="2020" name="Front. Microbiol.">
        <title>Single-cell genomics of novel Actinobacteria with the Wood-Ljungdahl pathway discovered in a serpentinizing system.</title>
        <authorList>
            <person name="Merino N."/>
            <person name="Kawai M."/>
            <person name="Boyd E.S."/>
            <person name="Colman D.R."/>
            <person name="McGlynn S.E."/>
            <person name="Nealson K.H."/>
            <person name="Kurokawa K."/>
            <person name="Hongoh Y."/>
        </authorList>
    </citation>
    <scope>NUCLEOTIDE SEQUENCE [LARGE SCALE GENOMIC DNA]</scope>
    <source>
        <strain evidence="2 3">S03</strain>
    </source>
</reference>
<organism evidence="2 3">
    <name type="scientific">Candidatus Hakubella thermalkaliphila</name>
    <dbReference type="NCBI Taxonomy" id="2754717"/>
    <lineage>
        <taxon>Bacteria</taxon>
        <taxon>Bacillati</taxon>
        <taxon>Actinomycetota</taxon>
        <taxon>Actinomycetota incertae sedis</taxon>
        <taxon>Candidatus Hakubellales</taxon>
        <taxon>Candidatus Hakubellaceae</taxon>
        <taxon>Candidatus Hakubella</taxon>
    </lineage>
</organism>
<dbReference type="InterPro" id="IPR037148">
    <property type="entry name" value="NiFe-Hase_small_C_sf"/>
</dbReference>
<dbReference type="AlphaFoldDB" id="A0A6V8NMW2"/>
<gene>
    <name evidence="2" type="ORF">HKBW3S03_02143</name>
</gene>
<accession>A0A6V8NMW2</accession>
<dbReference type="InterPro" id="IPR027394">
    <property type="entry name" value="Cytochrome-c3_hydrogenase_C"/>
</dbReference>
<feature type="non-terminal residue" evidence="2">
    <location>
        <position position="90"/>
    </location>
</feature>
<proteinExistence type="predicted"/>
<evidence type="ECO:0000313" key="3">
    <source>
        <dbReference type="Proteomes" id="UP000574717"/>
    </source>
</evidence>
<dbReference type="Gene3D" id="4.10.480.10">
    <property type="entry name" value="Cytochrome-c3 hydrogenase, C-terminal domain"/>
    <property type="match status" value="1"/>
</dbReference>
<sequence>MFFGQLIHDICPRRFHFYNDDFAQSPGMSGCLLKVGCKGVATVTALGIGAHFTASFLSGRLGENLTASKELSASPQIYKQDLVEKSRKNC</sequence>
<evidence type="ECO:0000259" key="1">
    <source>
        <dbReference type="Pfam" id="PF14720"/>
    </source>
</evidence>
<dbReference type="SUPFAM" id="SSF56770">
    <property type="entry name" value="HydA/Nqo6-like"/>
    <property type="match status" value="1"/>
</dbReference>
<feature type="domain" description="Cytochrome-c3 hydrogenase C-terminal" evidence="1">
    <location>
        <begin position="3"/>
        <end position="45"/>
    </location>
</feature>
<comment type="caution">
    <text evidence="2">The sequence shown here is derived from an EMBL/GenBank/DDBJ whole genome shotgun (WGS) entry which is preliminary data.</text>
</comment>
<protein>
    <recommendedName>
        <fullName evidence="1">Cytochrome-c3 hydrogenase C-terminal domain-containing protein</fullName>
    </recommendedName>
</protein>
<dbReference type="EMBL" id="BLRU01000577">
    <property type="protein sequence ID" value="GFP20640.1"/>
    <property type="molecule type" value="Genomic_DNA"/>
</dbReference>
<dbReference type="Proteomes" id="UP000574717">
    <property type="component" value="Unassembled WGS sequence"/>
</dbReference>
<name>A0A6V8NMW2_9ACTN</name>